<keyword evidence="2" id="KW-1185">Reference proteome</keyword>
<dbReference type="Proteomes" id="UP001239111">
    <property type="component" value="Chromosome 2"/>
</dbReference>
<organism evidence="1 2">
    <name type="scientific">Eretmocerus hayati</name>
    <dbReference type="NCBI Taxonomy" id="131215"/>
    <lineage>
        <taxon>Eukaryota</taxon>
        <taxon>Metazoa</taxon>
        <taxon>Ecdysozoa</taxon>
        <taxon>Arthropoda</taxon>
        <taxon>Hexapoda</taxon>
        <taxon>Insecta</taxon>
        <taxon>Pterygota</taxon>
        <taxon>Neoptera</taxon>
        <taxon>Endopterygota</taxon>
        <taxon>Hymenoptera</taxon>
        <taxon>Apocrita</taxon>
        <taxon>Proctotrupomorpha</taxon>
        <taxon>Chalcidoidea</taxon>
        <taxon>Aphelinidae</taxon>
        <taxon>Aphelininae</taxon>
        <taxon>Eretmocerus</taxon>
    </lineage>
</organism>
<gene>
    <name evidence="1" type="ORF">QAD02_016372</name>
</gene>
<reference evidence="1" key="1">
    <citation type="submission" date="2023-04" db="EMBL/GenBank/DDBJ databases">
        <title>A chromosome-level genome assembly of the parasitoid wasp Eretmocerus hayati.</title>
        <authorList>
            <person name="Zhong Y."/>
            <person name="Liu S."/>
            <person name="Liu Y."/>
        </authorList>
    </citation>
    <scope>NUCLEOTIDE SEQUENCE</scope>
    <source>
        <strain evidence="1">ZJU_SS_LIU_2023</strain>
    </source>
</reference>
<comment type="caution">
    <text evidence="1">The sequence shown here is derived from an EMBL/GenBank/DDBJ whole genome shotgun (WGS) entry which is preliminary data.</text>
</comment>
<evidence type="ECO:0000313" key="1">
    <source>
        <dbReference type="EMBL" id="KAJ8680585.1"/>
    </source>
</evidence>
<proteinExistence type="predicted"/>
<evidence type="ECO:0000313" key="2">
    <source>
        <dbReference type="Proteomes" id="UP001239111"/>
    </source>
</evidence>
<protein>
    <submittedName>
        <fullName evidence="1">Uncharacterized protein</fullName>
    </submittedName>
</protein>
<name>A0ACC2PB11_9HYME</name>
<accession>A0ACC2PB11</accession>
<sequence>MGSASQSSQMEIEDGDDPHNLDSTRRSTSTPQASQESENYQNQVDLNCRASNTNGWEGSFPPDMQSNQTTQSAQREGVPQAQPVQQNTMNILNTKSVVTPQMNRYSNTTSPWQQSPSLDTFISMTPQHNIIAESSSMMSAKMTAVDLNMSECDNVSNLLGSDISELGAKLLYDDFDMASVDGEMNGLPGVCSPINNHQTVESQRTKALDQPTFNQSSGNGQSNNQDSTTNFTLSNFGRTAGNGTGRFF</sequence>
<dbReference type="EMBL" id="CM056742">
    <property type="protein sequence ID" value="KAJ8680585.1"/>
    <property type="molecule type" value="Genomic_DNA"/>
</dbReference>